<dbReference type="Proteomes" id="UP001597068">
    <property type="component" value="Unassembled WGS sequence"/>
</dbReference>
<dbReference type="EMBL" id="JBHTIL010000001">
    <property type="protein sequence ID" value="MFD0925455.1"/>
    <property type="molecule type" value="Genomic_DNA"/>
</dbReference>
<evidence type="ECO:0000256" key="1">
    <source>
        <dbReference type="ARBA" id="ARBA00022679"/>
    </source>
</evidence>
<keyword evidence="1" id="KW-0808">Transferase</keyword>
<dbReference type="InterPro" id="IPR050482">
    <property type="entry name" value="Sensor_HK_TwoCompSys"/>
</dbReference>
<protein>
    <submittedName>
        <fullName evidence="5">Sensor histidine kinase</fullName>
    </submittedName>
</protein>
<dbReference type="Pfam" id="PF02518">
    <property type="entry name" value="HATPase_c"/>
    <property type="match status" value="1"/>
</dbReference>
<keyword evidence="2 5" id="KW-0418">Kinase</keyword>
<keyword evidence="6" id="KW-1185">Reference proteome</keyword>
<organism evidence="5 6">
    <name type="scientific">Williamsia deligens</name>
    <dbReference type="NCBI Taxonomy" id="321325"/>
    <lineage>
        <taxon>Bacteria</taxon>
        <taxon>Bacillati</taxon>
        <taxon>Actinomycetota</taxon>
        <taxon>Actinomycetes</taxon>
        <taxon>Mycobacteriales</taxon>
        <taxon>Nocardiaceae</taxon>
        <taxon>Williamsia</taxon>
    </lineage>
</organism>
<dbReference type="InterPro" id="IPR036890">
    <property type="entry name" value="HATPase_C_sf"/>
</dbReference>
<dbReference type="InterPro" id="IPR003594">
    <property type="entry name" value="HATPase_dom"/>
</dbReference>
<evidence type="ECO:0000313" key="5">
    <source>
        <dbReference type="EMBL" id="MFD0925455.1"/>
    </source>
</evidence>
<dbReference type="SUPFAM" id="SSF55874">
    <property type="entry name" value="ATPase domain of HSP90 chaperone/DNA topoisomerase II/histidine kinase"/>
    <property type="match status" value="1"/>
</dbReference>
<sequence length="128" mass="13067">MLDAAPLSTALTDLVDAWGTVHRIATAVEIEGDPVPTESDQDLLRISQEALSNVSRHAGARSVQVRLSYVEEGVLLDIVDDGTGFDAGAVHEGNGLRGMRERMAGSGGTVGVVTAPGSGCVVSAAVPA</sequence>
<comment type="caution">
    <text evidence="5">The sequence shown here is derived from an EMBL/GenBank/DDBJ whole genome shotgun (WGS) entry which is preliminary data.</text>
</comment>
<dbReference type="RefSeq" id="WP_253646597.1">
    <property type="nucleotide sequence ID" value="NZ_BAAAMO010000002.1"/>
</dbReference>
<dbReference type="PANTHER" id="PTHR24421">
    <property type="entry name" value="NITRATE/NITRITE SENSOR PROTEIN NARX-RELATED"/>
    <property type="match status" value="1"/>
</dbReference>
<dbReference type="CDD" id="cd16917">
    <property type="entry name" value="HATPase_UhpB-NarQ-NarX-like"/>
    <property type="match status" value="1"/>
</dbReference>
<keyword evidence="3" id="KW-0902">Two-component regulatory system</keyword>
<evidence type="ECO:0000259" key="4">
    <source>
        <dbReference type="Pfam" id="PF02518"/>
    </source>
</evidence>
<name>A0ABW3G770_9NOCA</name>
<gene>
    <name evidence="5" type="ORF">ACFQ04_06865</name>
</gene>
<feature type="domain" description="Histidine kinase/HSP90-like ATPase" evidence="4">
    <location>
        <begin position="41"/>
        <end position="127"/>
    </location>
</feature>
<evidence type="ECO:0000256" key="2">
    <source>
        <dbReference type="ARBA" id="ARBA00022777"/>
    </source>
</evidence>
<proteinExistence type="predicted"/>
<dbReference type="Gene3D" id="3.30.565.10">
    <property type="entry name" value="Histidine kinase-like ATPase, C-terminal domain"/>
    <property type="match status" value="1"/>
</dbReference>
<evidence type="ECO:0000256" key="3">
    <source>
        <dbReference type="ARBA" id="ARBA00023012"/>
    </source>
</evidence>
<accession>A0ABW3G770</accession>
<dbReference type="GO" id="GO:0016301">
    <property type="term" value="F:kinase activity"/>
    <property type="evidence" value="ECO:0007669"/>
    <property type="project" value="UniProtKB-KW"/>
</dbReference>
<dbReference type="PANTHER" id="PTHR24421:SF62">
    <property type="entry name" value="SENSORY TRANSDUCTION HISTIDINE KINASE"/>
    <property type="match status" value="1"/>
</dbReference>
<reference evidence="6" key="1">
    <citation type="journal article" date="2019" name="Int. J. Syst. Evol. Microbiol.">
        <title>The Global Catalogue of Microorganisms (GCM) 10K type strain sequencing project: providing services to taxonomists for standard genome sequencing and annotation.</title>
        <authorList>
            <consortium name="The Broad Institute Genomics Platform"/>
            <consortium name="The Broad Institute Genome Sequencing Center for Infectious Disease"/>
            <person name="Wu L."/>
            <person name="Ma J."/>
        </authorList>
    </citation>
    <scope>NUCLEOTIDE SEQUENCE [LARGE SCALE GENOMIC DNA]</scope>
    <source>
        <strain evidence="6">CCUG 50873</strain>
    </source>
</reference>
<evidence type="ECO:0000313" key="6">
    <source>
        <dbReference type="Proteomes" id="UP001597068"/>
    </source>
</evidence>